<evidence type="ECO:0000256" key="15">
    <source>
        <dbReference type="ARBA" id="ARBA00031354"/>
    </source>
</evidence>
<evidence type="ECO:0000256" key="18">
    <source>
        <dbReference type="ARBA" id="ARBA00032910"/>
    </source>
</evidence>
<evidence type="ECO:0000256" key="16">
    <source>
        <dbReference type="ARBA" id="ARBA00031902"/>
    </source>
</evidence>
<dbReference type="CDD" id="cd15482">
    <property type="entry name" value="Sialidase_non-viral"/>
    <property type="match status" value="2"/>
</dbReference>
<reference evidence="23" key="1">
    <citation type="submission" date="2023-06" db="EMBL/GenBank/DDBJ databases">
        <title>Genome-scale phylogeny and comparative genomics of the fungal order Sordariales.</title>
        <authorList>
            <consortium name="Lawrence Berkeley National Laboratory"/>
            <person name="Hensen N."/>
            <person name="Bonometti L."/>
            <person name="Westerberg I."/>
            <person name="Brannstrom I.O."/>
            <person name="Guillou S."/>
            <person name="Cros-Aarteil S."/>
            <person name="Calhoun S."/>
            <person name="Haridas S."/>
            <person name="Kuo A."/>
            <person name="Mondo S."/>
            <person name="Pangilinan J."/>
            <person name="Riley R."/>
            <person name="Labutti K."/>
            <person name="Andreopoulos B."/>
            <person name="Lipzen A."/>
            <person name="Chen C."/>
            <person name="Yanf M."/>
            <person name="Daum C."/>
            <person name="Ng V."/>
            <person name="Clum A."/>
            <person name="Steindorff A."/>
            <person name="Ohm R."/>
            <person name="Martin F."/>
            <person name="Silar P."/>
            <person name="Natvig D."/>
            <person name="Lalanne C."/>
            <person name="Gautier V."/>
            <person name="Ament-Velasquez S.L."/>
            <person name="Kruys A."/>
            <person name="Hutchinson M.I."/>
            <person name="Powell A.J."/>
            <person name="Barry K."/>
            <person name="Miller A.N."/>
            <person name="Grigoriev I.V."/>
            <person name="Debuchy R."/>
            <person name="Gladieux P."/>
            <person name="Thoren M.H."/>
            <person name="Johannesson H."/>
        </authorList>
    </citation>
    <scope>NUCLEOTIDE SEQUENCE</scope>
    <source>
        <strain evidence="23">8032-3</strain>
    </source>
</reference>
<evidence type="ECO:0000259" key="22">
    <source>
        <dbReference type="SMART" id="SM00602"/>
    </source>
</evidence>
<evidence type="ECO:0000256" key="5">
    <source>
        <dbReference type="ARBA" id="ARBA00022692"/>
    </source>
</evidence>
<evidence type="ECO:0000256" key="11">
    <source>
        <dbReference type="ARBA" id="ARBA00023170"/>
    </source>
</evidence>
<feature type="signal peptide" evidence="21">
    <location>
        <begin position="1"/>
        <end position="24"/>
    </location>
</feature>
<dbReference type="PANTHER" id="PTHR12106:SF27">
    <property type="entry name" value="SORTILIN-RELATED RECEPTOR"/>
    <property type="match status" value="1"/>
</dbReference>
<feature type="domain" description="VPS10" evidence="22">
    <location>
        <begin position="51"/>
        <end position="684"/>
    </location>
</feature>
<dbReference type="Proteomes" id="UP001244011">
    <property type="component" value="Unassembled WGS sequence"/>
</dbReference>
<proteinExistence type="predicted"/>
<dbReference type="SUPFAM" id="SSF110296">
    <property type="entry name" value="Oligoxyloglucan reducing end-specific cellobiohydrolase"/>
    <property type="match status" value="2"/>
</dbReference>
<dbReference type="GO" id="GO:0006623">
    <property type="term" value="P:protein targeting to vacuole"/>
    <property type="evidence" value="ECO:0007669"/>
    <property type="project" value="TreeGrafter"/>
</dbReference>
<evidence type="ECO:0000256" key="19">
    <source>
        <dbReference type="SAM" id="MobiDB-lite"/>
    </source>
</evidence>
<evidence type="ECO:0000313" key="23">
    <source>
        <dbReference type="EMBL" id="KAK1768323.1"/>
    </source>
</evidence>
<evidence type="ECO:0000256" key="1">
    <source>
        <dbReference type="ARBA" id="ARBA00004166"/>
    </source>
</evidence>
<keyword evidence="10 20" id="KW-0472">Membrane</keyword>
<keyword evidence="5 20" id="KW-0812">Transmembrane</keyword>
<dbReference type="Gene3D" id="2.10.70.80">
    <property type="match status" value="2"/>
</dbReference>
<dbReference type="Gene3D" id="3.30.60.270">
    <property type="match status" value="2"/>
</dbReference>
<feature type="transmembrane region" description="Helical" evidence="20">
    <location>
        <begin position="1377"/>
        <end position="1398"/>
    </location>
</feature>
<comment type="function">
    <text evidence="13">Functions as a sorting receptor in the Golgi compartment required for the intracellular sorting and delivery of soluble vacuolar proteins, like carboxypeptidase Y (CPY) and proteinase A. Executes multiple rounds of sorting by cycling between the late Golgi and a prevacuolar endosome-like compartment.</text>
</comment>
<evidence type="ECO:0000256" key="7">
    <source>
        <dbReference type="ARBA" id="ARBA00022927"/>
    </source>
</evidence>
<keyword evidence="12" id="KW-0325">Glycoprotein</keyword>
<comment type="caution">
    <text evidence="23">The sequence shown here is derived from an EMBL/GenBank/DDBJ whole genome shotgun (WGS) entry which is preliminary data.</text>
</comment>
<evidence type="ECO:0000256" key="9">
    <source>
        <dbReference type="ARBA" id="ARBA00023034"/>
    </source>
</evidence>
<protein>
    <recommendedName>
        <fullName evidence="3">Vacuolar protein sorting/targeting protein 10</fullName>
    </recommendedName>
    <alternativeName>
        <fullName evidence="15">Carboxypeptidase Y receptor</fullName>
    </alternativeName>
    <alternativeName>
        <fullName evidence="14 16">Sortilin VPS10</fullName>
    </alternativeName>
    <alternativeName>
        <fullName evidence="17 18">Vacuolar carboxypeptidase Sorting receptor VPS10</fullName>
    </alternativeName>
</protein>
<dbReference type="RefSeq" id="XP_060284536.1">
    <property type="nucleotide sequence ID" value="XM_060424519.1"/>
</dbReference>
<sequence>MRARGVYRAAALLACVVFSSPLCAKKDGPDFHVKKLSNYPANLNYFTHSEVILFQDETNSNVYRSPDAGATWEIVDAVPEGHSSVLLMHEYDNDRAYILTEGLQHFRTHDRGKTWERFQTETGMSKFRRDILQFHAEIPDRIIFNGMTCDIINCDEVAMYTDDGFRTPAKLLRANTAGCWWAKSSGSFSTGDESKDKNRILCIALDPHSIHKQDQRLLISDDFFRAANASGALDEFEPKLDTNRPIQGVVNMAVVKKFLLVAAASANTDEMALYVTENSINWHRAIFPTDHRVEQEAYTALESTEYSIQIDVMTTRPSNPMGVLFTSNSDGRYFTRNIEHTNRNRHGHVDFEKIAGIQGIFLLNKVDNWKEVERKPSTEKKVVTEITFDDGRTFEEVKADGKRLHLHSVTDLSNVGRVFSSPAPGLVMGIGNTGEELTSYSDGNLYISDNAGLTWIKGLDGPHKYEFGDQGSILVAVKDSAKVDISEIKYSLDHGQSWKTASLPDDLKIQPSFLTTTQDSTTLKFILVGQGAGDEKPFYVIAIDFDGLHEATCKKSDLEDWFARVDDEGKPTCLMGHTQKFHRRKKDAECFMKEEHKDIKVETEDCECSDQDFECDYDFVRDGKDCVTKVAITPPEEACKGGSKPDDTFLGPSGWRLIPGNTCKRTKGSQKDDKVERKCSEATTPAKPPGSGEIQISQHVFEGDWTSMEKHYLERGDSSLGDDETVIVRPRSSRRLGPIWITQDHGKTWAEPKHLPSEDILWIIPHHYFKDMVFFITETETVHYTPDRGRNFHSFKAPHPPPISRERNPLSFHPDNNNWLLWLGEKCEHDKCHLVASYSKDRGDHWQTAARYVERCEFTGSDAFKYPGREVEQIICLQRASENDDKGTPLHLVSSDDWFDHQNTLKEDVKNFATMAEFIVAATENAETQSLRALASLDGKTFAEAQFPYNFEVPHQHAYTVLDSSTHAVNLFVVTETKENRMYGSIMKSNSNGTSYVLSIAGVNCDDSFYVDFEKMLGLEGVALVNIVANRDAKDGVPKELRTKMTHNDGAEWSYLPPPNKDVDGKPFGCGSSRGDPTCALHIHGYTERVDHRKTYSSKSAVGLMFGWGNVGSSLGSAKDADTYMTTDAGITWKQVKKGRWTWAVGDQGSIIALIQTSRVKKTTNVVSYSTDEGATWTDYKFSEEEVEIVDVATMRSGNSRNVLLIGKSGSEMFTINLDFSGLSDRQCKYDEQDPSKSDYYLWSPKHPLQDNGCLFGHITQYLRKKPEKSCYNGFKMEHIYKEENCGCTREDYECDYNFELDNTRACHLVPGFQPQSAKDWCAAHPDAVEFYEPTGYRRIPLTTCVGGSEFDKAPQSQACQGHEEEYERRHRGPSGVAIFFAVVIPFALAGAIGWYVWRNWSTSFGQIRLGEQGAGVAGIGRLGGGGGGALLDEDRPWIRYPVIALSAVVAVAVAMPLVATALWRTARGAVERWTGGGGAWTRLGGGGGGRRFTTRDSFARGRGDYAIVDEDEGELLGDASDEEV</sequence>
<dbReference type="GO" id="GO:0006895">
    <property type="term" value="P:Golgi to endosome transport"/>
    <property type="evidence" value="ECO:0007669"/>
    <property type="project" value="TreeGrafter"/>
</dbReference>
<evidence type="ECO:0000256" key="6">
    <source>
        <dbReference type="ARBA" id="ARBA00022737"/>
    </source>
</evidence>
<dbReference type="GeneID" id="85307706"/>
<dbReference type="Gene3D" id="2.130.10.10">
    <property type="entry name" value="YVTN repeat-like/Quinoprotein amine dehydrogenase"/>
    <property type="match status" value="2"/>
</dbReference>
<evidence type="ECO:0000256" key="4">
    <source>
        <dbReference type="ARBA" id="ARBA00022448"/>
    </source>
</evidence>
<dbReference type="InterPro" id="IPR006581">
    <property type="entry name" value="VPS10"/>
</dbReference>
<evidence type="ECO:0000256" key="8">
    <source>
        <dbReference type="ARBA" id="ARBA00022989"/>
    </source>
</evidence>
<gene>
    <name evidence="23" type="ORF">QBC33DRAFT_449415</name>
</gene>
<accession>A0AAJ0C1C4</accession>
<dbReference type="FunFam" id="3.30.60.270:FF:000005">
    <property type="entry name" value="Sortilin"/>
    <property type="match status" value="2"/>
</dbReference>
<dbReference type="PANTHER" id="PTHR12106">
    <property type="entry name" value="SORTILIN RELATED"/>
    <property type="match status" value="1"/>
</dbReference>
<keyword evidence="6" id="KW-0677">Repeat</keyword>
<dbReference type="GO" id="GO:0006896">
    <property type="term" value="P:Golgi to vacuole transport"/>
    <property type="evidence" value="ECO:0007669"/>
    <property type="project" value="TreeGrafter"/>
</dbReference>
<keyword evidence="8 20" id="KW-1133">Transmembrane helix</keyword>
<organism evidence="23 24">
    <name type="scientific">Phialemonium atrogriseum</name>
    <dbReference type="NCBI Taxonomy" id="1093897"/>
    <lineage>
        <taxon>Eukaryota</taxon>
        <taxon>Fungi</taxon>
        <taxon>Dikarya</taxon>
        <taxon>Ascomycota</taxon>
        <taxon>Pezizomycotina</taxon>
        <taxon>Sordariomycetes</taxon>
        <taxon>Sordariomycetidae</taxon>
        <taxon>Cephalothecales</taxon>
        <taxon>Cephalothecaceae</taxon>
        <taxon>Phialemonium</taxon>
    </lineage>
</organism>
<dbReference type="InterPro" id="IPR031778">
    <property type="entry name" value="Sortilin_N"/>
</dbReference>
<keyword evidence="7" id="KW-0653">Protein transport</keyword>
<evidence type="ECO:0000256" key="12">
    <source>
        <dbReference type="ARBA" id="ARBA00023180"/>
    </source>
</evidence>
<evidence type="ECO:0000256" key="20">
    <source>
        <dbReference type="SAM" id="Phobius"/>
    </source>
</evidence>
<feature type="region of interest" description="Disordered" evidence="19">
    <location>
        <begin position="666"/>
        <end position="693"/>
    </location>
</feature>
<dbReference type="GO" id="GO:0016020">
    <property type="term" value="C:membrane"/>
    <property type="evidence" value="ECO:0007669"/>
    <property type="project" value="InterPro"/>
</dbReference>
<dbReference type="Pfam" id="PF15901">
    <property type="entry name" value="Sortilin_C"/>
    <property type="match status" value="2"/>
</dbReference>
<keyword evidence="24" id="KW-1185">Reference proteome</keyword>
<feature type="transmembrane region" description="Helical" evidence="20">
    <location>
        <begin position="1438"/>
        <end position="1464"/>
    </location>
</feature>
<evidence type="ECO:0000256" key="2">
    <source>
        <dbReference type="ARBA" id="ARBA00004488"/>
    </source>
</evidence>
<dbReference type="Pfam" id="PF15902">
    <property type="entry name" value="Sortilin-Vps10"/>
    <property type="match status" value="2"/>
</dbReference>
<feature type="chain" id="PRO_5042490855" description="Vacuolar protein sorting/targeting protein 10" evidence="21">
    <location>
        <begin position="25"/>
        <end position="1525"/>
    </location>
</feature>
<dbReference type="EMBL" id="MU839005">
    <property type="protein sequence ID" value="KAK1768323.1"/>
    <property type="molecule type" value="Genomic_DNA"/>
</dbReference>
<evidence type="ECO:0000256" key="13">
    <source>
        <dbReference type="ARBA" id="ARBA00025569"/>
    </source>
</evidence>
<keyword evidence="9" id="KW-0333">Golgi apparatus</keyword>
<evidence type="ECO:0000313" key="24">
    <source>
        <dbReference type="Proteomes" id="UP001244011"/>
    </source>
</evidence>
<keyword evidence="21" id="KW-0732">Signal</keyword>
<keyword evidence="4" id="KW-0813">Transport</keyword>
<dbReference type="InterPro" id="IPR015943">
    <property type="entry name" value="WD40/YVTN_repeat-like_dom_sf"/>
</dbReference>
<name>A0AAJ0C1C4_9PEZI</name>
<dbReference type="GO" id="GO:0005794">
    <property type="term" value="C:Golgi apparatus"/>
    <property type="evidence" value="ECO:0007669"/>
    <property type="project" value="UniProtKB-SubCell"/>
</dbReference>
<dbReference type="InterPro" id="IPR050310">
    <property type="entry name" value="VPS10-sortilin"/>
</dbReference>
<evidence type="ECO:0000256" key="14">
    <source>
        <dbReference type="ARBA" id="ARBA00031250"/>
    </source>
</evidence>
<feature type="transmembrane region" description="Helical" evidence="20">
    <location>
        <begin position="1410"/>
        <end position="1432"/>
    </location>
</feature>
<feature type="domain" description="VPS10" evidence="22">
    <location>
        <begin position="724"/>
        <end position="1365"/>
    </location>
</feature>
<dbReference type="GO" id="GO:0005829">
    <property type="term" value="C:cytosol"/>
    <property type="evidence" value="ECO:0007669"/>
    <property type="project" value="GOC"/>
</dbReference>
<evidence type="ECO:0000256" key="21">
    <source>
        <dbReference type="SAM" id="SignalP"/>
    </source>
</evidence>
<dbReference type="InterPro" id="IPR031777">
    <property type="entry name" value="Sortilin_C"/>
</dbReference>
<comment type="subcellular location">
    <subcellularLocation>
        <location evidence="1">Golgi apparatus</location>
        <location evidence="1">trans-Golgi network membrane</location>
        <topology evidence="1">Multi-pass membrane protein</topology>
    </subcellularLocation>
    <subcellularLocation>
        <location evidence="2">Prevacuolar compartment membrane</location>
        <topology evidence="2">Multi-pass membrane protein</topology>
    </subcellularLocation>
</comment>
<evidence type="ECO:0000256" key="3">
    <source>
        <dbReference type="ARBA" id="ARBA00015369"/>
    </source>
</evidence>
<dbReference type="SMART" id="SM00602">
    <property type="entry name" value="VPS10"/>
    <property type="match status" value="2"/>
</dbReference>
<feature type="compositionally biased region" description="Basic and acidic residues" evidence="19">
    <location>
        <begin position="669"/>
        <end position="680"/>
    </location>
</feature>
<keyword evidence="11" id="KW-0675">Receptor</keyword>
<evidence type="ECO:0000256" key="17">
    <source>
        <dbReference type="ARBA" id="ARBA00032705"/>
    </source>
</evidence>
<evidence type="ECO:0000256" key="10">
    <source>
        <dbReference type="ARBA" id="ARBA00023136"/>
    </source>
</evidence>